<sequence length="86" mass="10038">MDRVTKSDTIGLRSVKSDPYYAHCEVLFKKIKKFKKKLATTSLFPASPVIFFVTSCMINKWHCFHPCQVIQDKDFLFEDTFRGKKA</sequence>
<comment type="caution">
    <text evidence="1">The sequence shown here is derived from an EMBL/GenBank/DDBJ whole genome shotgun (WGS) entry which is preliminary data.</text>
</comment>
<accession>A0A3M7PP53</accession>
<keyword evidence="2" id="KW-1185">Reference proteome</keyword>
<proteinExistence type="predicted"/>
<evidence type="ECO:0000313" key="1">
    <source>
        <dbReference type="EMBL" id="RNA00769.1"/>
    </source>
</evidence>
<protein>
    <submittedName>
        <fullName evidence="1">Uncharacterized protein</fullName>
    </submittedName>
</protein>
<organism evidence="1 2">
    <name type="scientific">Brachionus plicatilis</name>
    <name type="common">Marine rotifer</name>
    <name type="synonym">Brachionus muelleri</name>
    <dbReference type="NCBI Taxonomy" id="10195"/>
    <lineage>
        <taxon>Eukaryota</taxon>
        <taxon>Metazoa</taxon>
        <taxon>Spiralia</taxon>
        <taxon>Gnathifera</taxon>
        <taxon>Rotifera</taxon>
        <taxon>Eurotatoria</taxon>
        <taxon>Monogononta</taxon>
        <taxon>Pseudotrocha</taxon>
        <taxon>Ploima</taxon>
        <taxon>Brachionidae</taxon>
        <taxon>Brachionus</taxon>
    </lineage>
</organism>
<name>A0A3M7PP53_BRAPC</name>
<reference evidence="1 2" key="1">
    <citation type="journal article" date="2018" name="Sci. Rep.">
        <title>Genomic signatures of local adaptation to the degree of environmental predictability in rotifers.</title>
        <authorList>
            <person name="Franch-Gras L."/>
            <person name="Hahn C."/>
            <person name="Garcia-Roger E.M."/>
            <person name="Carmona M.J."/>
            <person name="Serra M."/>
            <person name="Gomez A."/>
        </authorList>
    </citation>
    <scope>NUCLEOTIDE SEQUENCE [LARGE SCALE GENOMIC DNA]</scope>
    <source>
        <strain evidence="1">HYR1</strain>
    </source>
</reference>
<gene>
    <name evidence="1" type="ORF">BpHYR1_024825</name>
</gene>
<dbReference type="Proteomes" id="UP000276133">
    <property type="component" value="Unassembled WGS sequence"/>
</dbReference>
<evidence type="ECO:0000313" key="2">
    <source>
        <dbReference type="Proteomes" id="UP000276133"/>
    </source>
</evidence>
<dbReference type="AlphaFoldDB" id="A0A3M7PP53"/>
<dbReference type="EMBL" id="REGN01009616">
    <property type="protein sequence ID" value="RNA00769.1"/>
    <property type="molecule type" value="Genomic_DNA"/>
</dbReference>